<gene>
    <name evidence="5" type="primary">yqiS</name>
    <name evidence="5" type="ORF">WCV65_13030</name>
</gene>
<dbReference type="NCBIfam" id="NF005837">
    <property type="entry name" value="PRK07742.1"/>
    <property type="match status" value="1"/>
</dbReference>
<dbReference type="PANTHER" id="PTHR43356">
    <property type="entry name" value="PHOSPHATE ACETYLTRANSFERASE"/>
    <property type="match status" value="1"/>
</dbReference>
<keyword evidence="6" id="KW-1185">Reference proteome</keyword>
<evidence type="ECO:0000313" key="6">
    <source>
        <dbReference type="Proteomes" id="UP001377337"/>
    </source>
</evidence>
<dbReference type="PIRSF" id="PIRSF000428">
    <property type="entry name" value="P_Ac_trans"/>
    <property type="match status" value="1"/>
</dbReference>
<evidence type="ECO:0000313" key="5">
    <source>
        <dbReference type="EMBL" id="WXB95489.1"/>
    </source>
</evidence>
<comment type="similarity">
    <text evidence="1">Belongs to the phosphate acetyltransferase and butyryltransferase family.</text>
</comment>
<keyword evidence="3 5" id="KW-0012">Acyltransferase</keyword>
<keyword evidence="2 5" id="KW-0808">Transferase</keyword>
<protein>
    <submittedName>
        <fullName evidence="5">Phosphate butyryltransferase</fullName>
        <ecNumber evidence="5">2.3.1.19</ecNumber>
    </submittedName>
</protein>
<dbReference type="SUPFAM" id="SSF53659">
    <property type="entry name" value="Isocitrate/Isopropylmalate dehydrogenase-like"/>
    <property type="match status" value="1"/>
</dbReference>
<reference evidence="5 6" key="1">
    <citation type="submission" date="2024-02" db="EMBL/GenBank/DDBJ databases">
        <title>Seven novel Bacillus-like species.</title>
        <authorList>
            <person name="Liu G."/>
        </authorList>
    </citation>
    <scope>NUCLEOTIDE SEQUENCE [LARGE SCALE GENOMIC DNA]</scope>
    <source>
        <strain evidence="5 6">FJAT-52054</strain>
    </source>
</reference>
<dbReference type="NCBIfam" id="NF006045">
    <property type="entry name" value="PRK08190.1"/>
    <property type="match status" value="1"/>
</dbReference>
<dbReference type="GO" id="GO:0050182">
    <property type="term" value="F:phosphate butyryltransferase activity"/>
    <property type="evidence" value="ECO:0007669"/>
    <property type="project" value="UniProtKB-EC"/>
</dbReference>
<accession>A0ABZ2NDJ1</accession>
<evidence type="ECO:0000259" key="4">
    <source>
        <dbReference type="Pfam" id="PF01515"/>
    </source>
</evidence>
<dbReference type="InterPro" id="IPR002505">
    <property type="entry name" value="PTA_PTB"/>
</dbReference>
<evidence type="ECO:0000256" key="1">
    <source>
        <dbReference type="ARBA" id="ARBA00005656"/>
    </source>
</evidence>
<dbReference type="NCBIfam" id="TIGR02706">
    <property type="entry name" value="P_butyryltrans"/>
    <property type="match status" value="1"/>
</dbReference>
<evidence type="ECO:0000256" key="3">
    <source>
        <dbReference type="ARBA" id="ARBA00023315"/>
    </source>
</evidence>
<dbReference type="Pfam" id="PF01515">
    <property type="entry name" value="PTA_PTB"/>
    <property type="match status" value="1"/>
</dbReference>
<dbReference type="InterPro" id="IPR014079">
    <property type="entry name" value="Phosphate_butyryltransferase"/>
</dbReference>
<sequence>MKLQTVLQNAAGIQGKRVAIAAAEDHEVIEMIRKALELGLAEFILFGDEMKIYALLEGKIGTSHSIRIVHAQSPKTAAEMAVKAVRSKEADVLMKGGLPTAVLLKEVLNKEYGLRTGSVLSHVAVFDIPSMDRLLFLTDVAMNMQPDLQQKLQITSNAVMVANRLGVANPKVAPIAAVEVVNPSMQATLDAAVLTQMNRRGQIEGCLIDGPMALDVAVSNEAAIHKGIESEVAGQADILLMPNIEAGNVFYKSLTYFAQAKVGGLIAGAKAPIILTSRSDTAESKLYSLALAICTTNE</sequence>
<feature type="domain" description="Phosphate acetyl/butaryl transferase" evidence="4">
    <location>
        <begin position="76"/>
        <end position="292"/>
    </location>
</feature>
<dbReference type="RefSeq" id="WP_338777028.1">
    <property type="nucleotide sequence ID" value="NZ_CP147407.1"/>
</dbReference>
<dbReference type="Proteomes" id="UP001377337">
    <property type="component" value="Chromosome"/>
</dbReference>
<dbReference type="EC" id="2.3.1.19" evidence="5"/>
<proteinExistence type="inferred from homology"/>
<organism evidence="5 6">
    <name type="scientific">Metabacillus sediminis</name>
    <dbReference type="NCBI Taxonomy" id="3117746"/>
    <lineage>
        <taxon>Bacteria</taxon>
        <taxon>Bacillati</taxon>
        <taxon>Bacillota</taxon>
        <taxon>Bacilli</taxon>
        <taxon>Bacillales</taxon>
        <taxon>Bacillaceae</taxon>
        <taxon>Metabacillus</taxon>
    </lineage>
</organism>
<evidence type="ECO:0000256" key="2">
    <source>
        <dbReference type="ARBA" id="ARBA00022679"/>
    </source>
</evidence>
<dbReference type="InterPro" id="IPR012147">
    <property type="entry name" value="P_Ac_Bu_trans"/>
</dbReference>
<dbReference type="EMBL" id="CP147407">
    <property type="protein sequence ID" value="WXB95489.1"/>
    <property type="molecule type" value="Genomic_DNA"/>
</dbReference>
<dbReference type="PANTHER" id="PTHR43356:SF2">
    <property type="entry name" value="PHOSPHATE ACETYLTRANSFERASE"/>
    <property type="match status" value="1"/>
</dbReference>
<dbReference type="Gene3D" id="3.40.718.10">
    <property type="entry name" value="Isopropylmalate Dehydrogenase"/>
    <property type="match status" value="1"/>
</dbReference>
<dbReference type="InterPro" id="IPR050500">
    <property type="entry name" value="Phos_Acetyltrans/Butyryltrans"/>
</dbReference>
<name>A0ABZ2NDJ1_9BACI</name>